<name>A0A9W6P2B7_9ACTN</name>
<evidence type="ECO:0000256" key="1">
    <source>
        <dbReference type="SAM" id="MobiDB-lite"/>
    </source>
</evidence>
<dbReference type="RefSeq" id="WP_285756802.1">
    <property type="nucleotide sequence ID" value="NZ_BSQG01000001.1"/>
</dbReference>
<evidence type="ECO:0000256" key="2">
    <source>
        <dbReference type="SAM" id="Phobius"/>
    </source>
</evidence>
<proteinExistence type="predicted"/>
<dbReference type="InterPro" id="IPR019051">
    <property type="entry name" value="Trp_biosyn_TM_oprn/chp"/>
</dbReference>
<keyword evidence="2" id="KW-0472">Membrane</keyword>
<evidence type="ECO:0000313" key="3">
    <source>
        <dbReference type="EMBL" id="GLU45929.1"/>
    </source>
</evidence>
<feature type="compositionally biased region" description="Basic and acidic residues" evidence="1">
    <location>
        <begin position="174"/>
        <end position="184"/>
    </location>
</feature>
<dbReference type="AlphaFoldDB" id="A0A9W6P2B7"/>
<feature type="region of interest" description="Disordered" evidence="1">
    <location>
        <begin position="174"/>
        <end position="227"/>
    </location>
</feature>
<dbReference type="Proteomes" id="UP001165092">
    <property type="component" value="Unassembled WGS sequence"/>
</dbReference>
<comment type="caution">
    <text evidence="3">The sequence shown here is derived from an EMBL/GenBank/DDBJ whole genome shotgun (WGS) entry which is preliminary data.</text>
</comment>
<protein>
    <recommendedName>
        <fullName evidence="5">Membrane protein (TIGR02234 family)</fullName>
    </recommendedName>
</protein>
<organism evidence="3 4">
    <name type="scientific">Nocardiopsis ansamitocini</name>
    <dbReference type="NCBI Taxonomy" id="1670832"/>
    <lineage>
        <taxon>Bacteria</taxon>
        <taxon>Bacillati</taxon>
        <taxon>Actinomycetota</taxon>
        <taxon>Actinomycetes</taxon>
        <taxon>Streptosporangiales</taxon>
        <taxon>Nocardiopsidaceae</taxon>
        <taxon>Nocardiopsis</taxon>
    </lineage>
</organism>
<feature type="transmembrane region" description="Helical" evidence="2">
    <location>
        <begin position="91"/>
        <end position="109"/>
    </location>
</feature>
<feature type="transmembrane region" description="Helical" evidence="2">
    <location>
        <begin position="63"/>
        <end position="84"/>
    </location>
</feature>
<keyword evidence="2" id="KW-0812">Transmembrane</keyword>
<gene>
    <name evidence="3" type="ORF">Nans01_02800</name>
</gene>
<keyword evidence="4" id="KW-1185">Reference proteome</keyword>
<sequence length="227" mass="22674">MSVATVSSRRRPAGSGQYLLTLTATAAGAVLLLAATAQDWATARVDMGNGLAPILLDLPASQVSPLASALGWAAFASVVAVVATRGTGRRVVGLLVALLGVAGLAGVYTGTRSAALAATAERLATADGDLSAVRLVPLGPVVAATAALLLVVAGVLTLLRGAAWPVMGSRYDRHDAPAATRTDDPAELWKSLDSGADPTADPLPGPGTPDADAPGAVSNENAEPKER</sequence>
<accession>A0A9W6P2B7</accession>
<dbReference type="EMBL" id="BSQG01000001">
    <property type="protein sequence ID" value="GLU45929.1"/>
    <property type="molecule type" value="Genomic_DNA"/>
</dbReference>
<reference evidence="3" key="1">
    <citation type="submission" date="2023-02" db="EMBL/GenBank/DDBJ databases">
        <title>Nocardiopsis ansamitocini NBRC 112285.</title>
        <authorList>
            <person name="Ichikawa N."/>
            <person name="Sato H."/>
            <person name="Tonouchi N."/>
        </authorList>
    </citation>
    <scope>NUCLEOTIDE SEQUENCE</scope>
    <source>
        <strain evidence="3">NBRC 112285</strain>
    </source>
</reference>
<evidence type="ECO:0000313" key="4">
    <source>
        <dbReference type="Proteomes" id="UP001165092"/>
    </source>
</evidence>
<feature type="transmembrane region" description="Helical" evidence="2">
    <location>
        <begin position="141"/>
        <end position="163"/>
    </location>
</feature>
<evidence type="ECO:0008006" key="5">
    <source>
        <dbReference type="Google" id="ProtNLM"/>
    </source>
</evidence>
<keyword evidence="2" id="KW-1133">Transmembrane helix</keyword>
<dbReference type="Pfam" id="PF09534">
    <property type="entry name" value="Trp_oprn_chp"/>
    <property type="match status" value="1"/>
</dbReference>